<name>A0A2P8FJZ2_9RHOB</name>
<protein>
    <submittedName>
        <fullName evidence="1">Uncharacterized protein</fullName>
    </submittedName>
</protein>
<proteinExistence type="predicted"/>
<gene>
    <name evidence="1" type="ORF">CLV88_101468</name>
</gene>
<dbReference type="RefSeq" id="WP_165798787.1">
    <property type="nucleotide sequence ID" value="NZ_PYGJ01000001.1"/>
</dbReference>
<evidence type="ECO:0000313" key="1">
    <source>
        <dbReference type="EMBL" id="PSL22043.1"/>
    </source>
</evidence>
<dbReference type="EMBL" id="PYGJ01000001">
    <property type="protein sequence ID" value="PSL22043.1"/>
    <property type="molecule type" value="Genomic_DNA"/>
</dbReference>
<sequence>MKVVTFGSGMVSEQSMARVLGYVTRYDQGQSREGLVMAQLGGEDVKEAELCEAQREWFYRGFVWPVYWSAAG</sequence>
<evidence type="ECO:0000313" key="2">
    <source>
        <dbReference type="Proteomes" id="UP000240418"/>
    </source>
</evidence>
<organism evidence="1 2">
    <name type="scientific">Shimia abyssi</name>
    <dbReference type="NCBI Taxonomy" id="1662395"/>
    <lineage>
        <taxon>Bacteria</taxon>
        <taxon>Pseudomonadati</taxon>
        <taxon>Pseudomonadota</taxon>
        <taxon>Alphaproteobacteria</taxon>
        <taxon>Rhodobacterales</taxon>
        <taxon>Roseobacteraceae</taxon>
    </lineage>
</organism>
<keyword evidence="2" id="KW-1185">Reference proteome</keyword>
<comment type="caution">
    <text evidence="1">The sequence shown here is derived from an EMBL/GenBank/DDBJ whole genome shotgun (WGS) entry which is preliminary data.</text>
</comment>
<accession>A0A2P8FJZ2</accession>
<dbReference type="AlphaFoldDB" id="A0A2P8FJZ2"/>
<dbReference type="Proteomes" id="UP000240418">
    <property type="component" value="Unassembled WGS sequence"/>
</dbReference>
<reference evidence="1 2" key="1">
    <citation type="submission" date="2018-03" db="EMBL/GenBank/DDBJ databases">
        <title>Genomic Encyclopedia of Archaeal and Bacterial Type Strains, Phase II (KMG-II): from individual species to whole genera.</title>
        <authorList>
            <person name="Goeker M."/>
        </authorList>
    </citation>
    <scope>NUCLEOTIDE SEQUENCE [LARGE SCALE GENOMIC DNA]</scope>
    <source>
        <strain evidence="1 2">DSM 100673</strain>
    </source>
</reference>